<accession>A0AAU8MVR7</accession>
<evidence type="ECO:0000313" key="7">
    <source>
        <dbReference type="EMBL" id="XCO76422.1"/>
    </source>
</evidence>
<evidence type="ECO:0000256" key="1">
    <source>
        <dbReference type="ARBA" id="ARBA00022598"/>
    </source>
</evidence>
<evidence type="ECO:0000256" key="2">
    <source>
        <dbReference type="ARBA" id="ARBA00022723"/>
    </source>
</evidence>
<dbReference type="InterPro" id="IPR005494">
    <property type="entry name" value="GSPS_pre-ATP-grasp-like_dom"/>
</dbReference>
<dbReference type="SUPFAM" id="SSF52440">
    <property type="entry name" value="PreATP-grasp domain"/>
    <property type="match status" value="1"/>
</dbReference>
<dbReference type="EMBL" id="CP159925">
    <property type="protein sequence ID" value="XCO76422.1"/>
    <property type="molecule type" value="Genomic_DNA"/>
</dbReference>
<evidence type="ECO:0000259" key="6">
    <source>
        <dbReference type="Pfam" id="PF03738"/>
    </source>
</evidence>
<evidence type="ECO:0000256" key="5">
    <source>
        <dbReference type="ARBA" id="ARBA00022842"/>
    </source>
</evidence>
<keyword evidence="1" id="KW-0436">Ligase</keyword>
<gene>
    <name evidence="7" type="ORF">ABU614_06435</name>
</gene>
<name>A0AAU8MVR7_9GAMM</name>
<organism evidence="7">
    <name type="scientific">Lysobacter firmicutimachus</name>
    <dbReference type="NCBI Taxonomy" id="1792846"/>
    <lineage>
        <taxon>Bacteria</taxon>
        <taxon>Pseudomonadati</taxon>
        <taxon>Pseudomonadota</taxon>
        <taxon>Gammaproteobacteria</taxon>
        <taxon>Lysobacterales</taxon>
        <taxon>Lysobacteraceae</taxon>
        <taxon>Lysobacter</taxon>
    </lineage>
</organism>
<protein>
    <submittedName>
        <fullName evidence="7">Glutathionylspermidine synthase family protein</fullName>
    </submittedName>
</protein>
<proteinExistence type="predicted"/>
<feature type="domain" description="Glutathionylspermidine synthase pre-ATP-grasp-like" evidence="6">
    <location>
        <begin position="12"/>
        <end position="392"/>
    </location>
</feature>
<reference evidence="7" key="1">
    <citation type="submission" date="2024-06" db="EMBL/GenBank/DDBJ databases">
        <authorList>
            <person name="Li S."/>
        </authorList>
    </citation>
    <scope>NUCLEOTIDE SEQUENCE</scope>
    <source>
        <strain evidence="7">SR10</strain>
    </source>
</reference>
<dbReference type="GO" id="GO:0005524">
    <property type="term" value="F:ATP binding"/>
    <property type="evidence" value="ECO:0007669"/>
    <property type="project" value="UniProtKB-KW"/>
</dbReference>
<keyword evidence="3" id="KW-0547">Nucleotide-binding</keyword>
<dbReference type="InterPro" id="IPR016185">
    <property type="entry name" value="PreATP-grasp_dom_sf"/>
</dbReference>
<dbReference type="GO" id="GO:0016874">
    <property type="term" value="F:ligase activity"/>
    <property type="evidence" value="ECO:0007669"/>
    <property type="project" value="UniProtKB-KW"/>
</dbReference>
<dbReference type="GO" id="GO:0046872">
    <property type="term" value="F:metal ion binding"/>
    <property type="evidence" value="ECO:0007669"/>
    <property type="project" value="UniProtKB-KW"/>
</dbReference>
<evidence type="ECO:0000256" key="3">
    <source>
        <dbReference type="ARBA" id="ARBA00022741"/>
    </source>
</evidence>
<keyword evidence="4" id="KW-0067">ATP-binding</keyword>
<dbReference type="AlphaFoldDB" id="A0AAU8MVR7"/>
<dbReference type="Pfam" id="PF03738">
    <property type="entry name" value="GSP_synth"/>
    <property type="match status" value="1"/>
</dbReference>
<dbReference type="SUPFAM" id="SSF56059">
    <property type="entry name" value="Glutathione synthetase ATP-binding domain-like"/>
    <property type="match status" value="1"/>
</dbReference>
<keyword evidence="2" id="KW-0479">Metal-binding</keyword>
<dbReference type="RefSeq" id="WP_363799780.1">
    <property type="nucleotide sequence ID" value="NZ_CP159925.1"/>
</dbReference>
<evidence type="ECO:0000256" key="4">
    <source>
        <dbReference type="ARBA" id="ARBA00022840"/>
    </source>
</evidence>
<keyword evidence="5" id="KW-0460">Magnesium</keyword>
<dbReference type="Gene3D" id="3.30.1490.330">
    <property type="match status" value="1"/>
</dbReference>
<sequence>MKRIAATPRPDWREQAQSLGFHFHTIDGAPYWDESAYYAFSLRQIEDDIEQPTQDLHDLAMGLVDEVVGSEELLQRLAIPPQYWDWIAQSWQRREPHLYGRMDLAYDGRGPAKLYELNYDTPTSLYEAAYFQWLWLEQGIAAGTLGAGADQYNRIQELLIETFGSLARDKRIVTPVHFAAVEGSAEDQGTVRYLRDCAEQAGVDTLELSIEGIGLSAEGWFTDADDRVIRTLFKLYPLEWMFAEEYGAKLAGSQVQLIEPAWKAILSNKGVLPLLWERHRGHPNLLEAHFEDDAAAPLPAGWVRKPLFSREGANIELVTADGQRLSSDGPYRDGPTVRQAHHALPRFDGADGAPNYPLIGSWVVADVAAGMGLREDAGPITQDSSRFLPHAIVED</sequence>